<protein>
    <recommendedName>
        <fullName evidence="1">Protein kinase domain-containing protein</fullName>
    </recommendedName>
</protein>
<dbReference type="GO" id="GO:0004674">
    <property type="term" value="F:protein serine/threonine kinase activity"/>
    <property type="evidence" value="ECO:0007669"/>
    <property type="project" value="TreeGrafter"/>
</dbReference>
<dbReference type="GeneID" id="68093891"/>
<dbReference type="PROSITE" id="PS50011">
    <property type="entry name" value="PROTEIN_KINASE_DOM"/>
    <property type="match status" value="1"/>
</dbReference>
<dbReference type="InterPro" id="IPR011009">
    <property type="entry name" value="Kinase-like_dom_sf"/>
</dbReference>
<dbReference type="SUPFAM" id="SSF51126">
    <property type="entry name" value="Pectin lyase-like"/>
    <property type="match status" value="1"/>
</dbReference>
<dbReference type="Pfam" id="PF00069">
    <property type="entry name" value="Pkinase"/>
    <property type="match status" value="1"/>
</dbReference>
<dbReference type="EMBL" id="PYSW02000012">
    <property type="protein sequence ID" value="KAG2387841.1"/>
    <property type="molecule type" value="Genomic_DNA"/>
</dbReference>
<dbReference type="PANTHER" id="PTHR44167:SF24">
    <property type="entry name" value="SERINE_THREONINE-PROTEIN KINASE CHK2"/>
    <property type="match status" value="1"/>
</dbReference>
<evidence type="ECO:0000313" key="2">
    <source>
        <dbReference type="EMBL" id="KAG2387841.1"/>
    </source>
</evidence>
<dbReference type="GO" id="GO:0044773">
    <property type="term" value="P:mitotic DNA damage checkpoint signaling"/>
    <property type="evidence" value="ECO:0007669"/>
    <property type="project" value="TreeGrafter"/>
</dbReference>
<dbReference type="SMART" id="SM00220">
    <property type="entry name" value="S_TKc"/>
    <property type="match status" value="1"/>
</dbReference>
<dbReference type="GO" id="GO:0005524">
    <property type="term" value="F:ATP binding"/>
    <property type="evidence" value="ECO:0007669"/>
    <property type="project" value="InterPro"/>
</dbReference>
<dbReference type="GO" id="GO:0005737">
    <property type="term" value="C:cytoplasm"/>
    <property type="evidence" value="ECO:0007669"/>
    <property type="project" value="TreeGrafter"/>
</dbReference>
<dbReference type="PROSITE" id="PS00108">
    <property type="entry name" value="PROTEIN_KINASE_ST"/>
    <property type="match status" value="1"/>
</dbReference>
<dbReference type="InterPro" id="IPR008271">
    <property type="entry name" value="Ser/Thr_kinase_AS"/>
</dbReference>
<dbReference type="InterPro" id="IPR006626">
    <property type="entry name" value="PbH1"/>
</dbReference>
<keyword evidence="3" id="KW-1185">Reference proteome</keyword>
<reference evidence="2 3" key="1">
    <citation type="journal article" date="2018" name="BMC Genomics">
        <title>The genome of Naegleria lovaniensis, the basis for a comparative approach to unravel pathogenicity factors of the human pathogenic amoeba N. fowleri.</title>
        <authorList>
            <person name="Liechti N."/>
            <person name="Schurch N."/>
            <person name="Bruggmann R."/>
            <person name="Wittwer M."/>
        </authorList>
    </citation>
    <scope>NUCLEOTIDE SEQUENCE [LARGE SCALE GENOMIC DNA]</scope>
    <source>
        <strain evidence="2 3">ATCC 30569</strain>
    </source>
</reference>
<organism evidence="2 3">
    <name type="scientific">Naegleria lovaniensis</name>
    <name type="common">Amoeba</name>
    <dbReference type="NCBI Taxonomy" id="51637"/>
    <lineage>
        <taxon>Eukaryota</taxon>
        <taxon>Discoba</taxon>
        <taxon>Heterolobosea</taxon>
        <taxon>Tetramitia</taxon>
        <taxon>Eutetramitia</taxon>
        <taxon>Vahlkampfiidae</taxon>
        <taxon>Naegleria</taxon>
    </lineage>
</organism>
<dbReference type="AlphaFoldDB" id="A0AA88GT09"/>
<dbReference type="Proteomes" id="UP000816034">
    <property type="component" value="Unassembled WGS sequence"/>
</dbReference>
<evidence type="ECO:0000259" key="1">
    <source>
        <dbReference type="PROSITE" id="PS50011"/>
    </source>
</evidence>
<proteinExistence type="predicted"/>
<dbReference type="Gene3D" id="2.160.20.10">
    <property type="entry name" value="Single-stranded right-handed beta-helix, Pectin lyase-like"/>
    <property type="match status" value="1"/>
</dbReference>
<dbReference type="PANTHER" id="PTHR44167">
    <property type="entry name" value="OVARIAN-SPECIFIC SERINE/THREONINE-PROTEIN KINASE LOK-RELATED"/>
    <property type="match status" value="1"/>
</dbReference>
<dbReference type="InterPro" id="IPR000719">
    <property type="entry name" value="Prot_kinase_dom"/>
</dbReference>
<comment type="caution">
    <text evidence="2">The sequence shown here is derived from an EMBL/GenBank/DDBJ whole genome shotgun (WGS) entry which is preliminary data.</text>
</comment>
<name>A0AA88GT09_NAELO</name>
<sequence>MFTLTDKPTTRPNHDADHERQLTCEPLAISWFNNHHHQLLLSQCKYLKLKEDRITVYSDSTLSRVVELYIVRKRLGRGAGGSVFMCEQLQQGEEKENVQHHHGKIIALKSVLVEDEACLENAVEEYSLLVKMNQNGRGHDFRITPVYDIYIDIQQEFNVYVMYFSMPVYKNDLEKFIKSPLNRKTQCDVNCSSSREVGLEGTIHQGVPTKFQVALSVATNISKALSHIHKNNIVHRDIKLANILIEDVHSDGLSVVLADFGLSKEIEESSRHSKVGTLTYLSPEVLSGQEYGFRVDCFALGVVLYQILTLDFTKRIAWDLLQHSEQQVRDDLKSKMVFSLSNKEVDFIDLVLEMLHKDPHKRIHSTAIYHFCLMKKTKSRKMQINQVTLEKNTIQPLPPPRNHLSEAQQKILVTMRQQLAQIDSEKTLEKPQPESEELFTRYQSLADLYSMESEHSTKENKEMRRRSKSFVQASQRTELVIHVYPHTFASSFKRLFTKSEEKRFNSIEAALIYAKKQPSSVHVIIYLHPGVHKHRQADLNIERENLTIEGVEEGDEEAVLQAERITILHNAEIRKMNFVGRKLTKGSLLTKPIIIEIDQCQPRIVNCKIKGRIHAIGRSSRISPMIEENEIFGNCQAPGNDAVGSALYFEGCCPQILSNKVHDNEVQANSFFDNGACILIANSIGSINGNEFKNCKKGIAIKDSNIDFHENELTGMKEWCVAAKSHRFSALSASISVRFADNMHALIMQDNLISRNMGGGVIVMNDTEHINNCTTNEIHITNNRFMKNGAFCMKATNIPKLNIKKNIFTDSLEFAIVLDQCAGVIEDNVFSDHLFASAIKIKKSTFLVVSVCDNRFSHNTCFDVSLSNECCHKSVEIQGNHFSGTLQQSIDTDLERLALPQIQQDNTFNEEIKA</sequence>
<accession>A0AA88GT09</accession>
<dbReference type="RefSeq" id="XP_044551833.1">
    <property type="nucleotide sequence ID" value="XM_044690325.1"/>
</dbReference>
<dbReference type="SUPFAM" id="SSF56112">
    <property type="entry name" value="Protein kinase-like (PK-like)"/>
    <property type="match status" value="1"/>
</dbReference>
<dbReference type="SMART" id="SM00710">
    <property type="entry name" value="PbH1"/>
    <property type="match status" value="5"/>
</dbReference>
<gene>
    <name evidence="2" type="ORF">C9374_001435</name>
</gene>
<dbReference type="Gene3D" id="1.10.510.10">
    <property type="entry name" value="Transferase(Phosphotransferase) domain 1"/>
    <property type="match status" value="1"/>
</dbReference>
<dbReference type="GO" id="GO:0005634">
    <property type="term" value="C:nucleus"/>
    <property type="evidence" value="ECO:0007669"/>
    <property type="project" value="TreeGrafter"/>
</dbReference>
<dbReference type="InterPro" id="IPR012334">
    <property type="entry name" value="Pectin_lyas_fold"/>
</dbReference>
<dbReference type="Gene3D" id="3.30.200.20">
    <property type="entry name" value="Phosphorylase Kinase, domain 1"/>
    <property type="match status" value="1"/>
</dbReference>
<evidence type="ECO:0000313" key="3">
    <source>
        <dbReference type="Proteomes" id="UP000816034"/>
    </source>
</evidence>
<feature type="domain" description="Protein kinase" evidence="1">
    <location>
        <begin position="69"/>
        <end position="373"/>
    </location>
</feature>
<dbReference type="InterPro" id="IPR011050">
    <property type="entry name" value="Pectin_lyase_fold/virulence"/>
</dbReference>